<proteinExistence type="predicted"/>
<dbReference type="EnsemblPlants" id="AET01432">
    <property type="protein sequence ID" value="AET01432"/>
    <property type="gene ID" value="MTR_8g012470"/>
</dbReference>
<dbReference type="EMBL" id="PSQE01000008">
    <property type="protein sequence ID" value="RHN39007.1"/>
    <property type="molecule type" value="Genomic_DNA"/>
</dbReference>
<reference evidence="1 4" key="2">
    <citation type="journal article" date="2014" name="BMC Genomics">
        <title>An improved genome release (version Mt4.0) for the model legume Medicago truncatula.</title>
        <authorList>
            <person name="Tang H."/>
            <person name="Krishnakumar V."/>
            <person name="Bidwell S."/>
            <person name="Rosen B."/>
            <person name="Chan A."/>
            <person name="Zhou S."/>
            <person name="Gentzbittel L."/>
            <person name="Childs K.L."/>
            <person name="Yandell M."/>
            <person name="Gundlach H."/>
            <person name="Mayer K.F."/>
            <person name="Schwartz D.C."/>
            <person name="Town C.D."/>
        </authorList>
    </citation>
    <scope>GENOME REANNOTATION</scope>
    <source>
        <strain evidence="3 4">cv. Jemalong A17</strain>
    </source>
</reference>
<evidence type="ECO:0000313" key="5">
    <source>
        <dbReference type="Proteomes" id="UP000265566"/>
    </source>
</evidence>
<dbReference type="PaxDb" id="3880-AET01432"/>
<reference evidence="5" key="4">
    <citation type="journal article" date="2018" name="Nat. Plants">
        <title>Whole-genome landscape of Medicago truncatula symbiotic genes.</title>
        <authorList>
            <person name="Pecrix Y."/>
            <person name="Staton S.E."/>
            <person name="Sallet E."/>
            <person name="Lelandais-Briere C."/>
            <person name="Moreau S."/>
            <person name="Carrere S."/>
            <person name="Blein T."/>
            <person name="Jardinaud M.F."/>
            <person name="Latrasse D."/>
            <person name="Zouine M."/>
            <person name="Zahm M."/>
            <person name="Kreplak J."/>
            <person name="Mayjonade B."/>
            <person name="Satge C."/>
            <person name="Perez M."/>
            <person name="Cauet S."/>
            <person name="Marande W."/>
            <person name="Chantry-Darmon C."/>
            <person name="Lopez-Roques C."/>
            <person name="Bouchez O."/>
            <person name="Berard A."/>
            <person name="Debelle F."/>
            <person name="Munos S."/>
            <person name="Bendahmane A."/>
            <person name="Berges H."/>
            <person name="Niebel A."/>
            <person name="Buitink J."/>
            <person name="Frugier F."/>
            <person name="Benhamed M."/>
            <person name="Crespi M."/>
            <person name="Gouzy J."/>
            <person name="Gamas P."/>
        </authorList>
    </citation>
    <scope>NUCLEOTIDE SEQUENCE [LARGE SCALE GENOMIC DNA]</scope>
    <source>
        <strain evidence="5">cv. Jemalong A17</strain>
    </source>
</reference>
<dbReference type="Proteomes" id="UP000265566">
    <property type="component" value="Chromosome 8"/>
</dbReference>
<evidence type="ECO:0000313" key="3">
    <source>
        <dbReference type="EnsemblPlants" id="AET01432"/>
    </source>
</evidence>
<protein>
    <submittedName>
        <fullName evidence="1 3">Uncharacterized protein</fullName>
    </submittedName>
</protein>
<dbReference type="Proteomes" id="UP000002051">
    <property type="component" value="Chromosome 8"/>
</dbReference>
<organism evidence="1 4">
    <name type="scientific">Medicago truncatula</name>
    <name type="common">Barrel medic</name>
    <name type="synonym">Medicago tribuloides</name>
    <dbReference type="NCBI Taxonomy" id="3880"/>
    <lineage>
        <taxon>Eukaryota</taxon>
        <taxon>Viridiplantae</taxon>
        <taxon>Streptophyta</taxon>
        <taxon>Embryophyta</taxon>
        <taxon>Tracheophyta</taxon>
        <taxon>Spermatophyta</taxon>
        <taxon>Magnoliopsida</taxon>
        <taxon>eudicotyledons</taxon>
        <taxon>Gunneridae</taxon>
        <taxon>Pentapetalae</taxon>
        <taxon>rosids</taxon>
        <taxon>fabids</taxon>
        <taxon>Fabales</taxon>
        <taxon>Fabaceae</taxon>
        <taxon>Papilionoideae</taxon>
        <taxon>50 kb inversion clade</taxon>
        <taxon>NPAAA clade</taxon>
        <taxon>Hologalegina</taxon>
        <taxon>IRL clade</taxon>
        <taxon>Trifolieae</taxon>
        <taxon>Medicago</taxon>
    </lineage>
</organism>
<dbReference type="EMBL" id="CM001224">
    <property type="protein sequence ID" value="AET01432.1"/>
    <property type="molecule type" value="Genomic_DNA"/>
</dbReference>
<gene>
    <name evidence="1" type="ordered locus">MTR_8g012470</name>
    <name evidence="2" type="ORF">MtrunA17_Chr8g0339241</name>
</gene>
<reference evidence="3" key="3">
    <citation type="submission" date="2015-04" db="UniProtKB">
        <authorList>
            <consortium name="EnsemblPlants"/>
        </authorList>
    </citation>
    <scope>IDENTIFICATION</scope>
    <source>
        <strain evidence="3">cv. Jemalong A17</strain>
    </source>
</reference>
<dbReference type="HOGENOM" id="CLU_2761675_0_0_1"/>
<evidence type="ECO:0000313" key="1">
    <source>
        <dbReference type="EMBL" id="AET01432.1"/>
    </source>
</evidence>
<dbReference type="Gramene" id="rna44991">
    <property type="protein sequence ID" value="RHN39007.1"/>
    <property type="gene ID" value="gene44991"/>
</dbReference>
<keyword evidence="4" id="KW-1185">Reference proteome</keyword>
<reference evidence="1 4" key="1">
    <citation type="journal article" date="2011" name="Nature">
        <title>The Medicago genome provides insight into the evolution of rhizobial symbioses.</title>
        <authorList>
            <person name="Young N.D."/>
            <person name="Debelle F."/>
            <person name="Oldroyd G.E."/>
            <person name="Geurts R."/>
            <person name="Cannon S.B."/>
            <person name="Udvardi M.K."/>
            <person name="Benedito V.A."/>
            <person name="Mayer K.F."/>
            <person name="Gouzy J."/>
            <person name="Schoof H."/>
            <person name="Van de Peer Y."/>
            <person name="Proost S."/>
            <person name="Cook D.R."/>
            <person name="Meyers B.C."/>
            <person name="Spannagl M."/>
            <person name="Cheung F."/>
            <person name="De Mita S."/>
            <person name="Krishnakumar V."/>
            <person name="Gundlach H."/>
            <person name="Zhou S."/>
            <person name="Mudge J."/>
            <person name="Bharti A.K."/>
            <person name="Murray J.D."/>
            <person name="Naoumkina M.A."/>
            <person name="Rosen B."/>
            <person name="Silverstein K.A."/>
            <person name="Tang H."/>
            <person name="Rombauts S."/>
            <person name="Zhao P.X."/>
            <person name="Zhou P."/>
            <person name="Barbe V."/>
            <person name="Bardou P."/>
            <person name="Bechner M."/>
            <person name="Bellec A."/>
            <person name="Berger A."/>
            <person name="Berges H."/>
            <person name="Bidwell S."/>
            <person name="Bisseling T."/>
            <person name="Choisne N."/>
            <person name="Couloux A."/>
            <person name="Denny R."/>
            <person name="Deshpande S."/>
            <person name="Dai X."/>
            <person name="Doyle J.J."/>
            <person name="Dudez A.M."/>
            <person name="Farmer A.D."/>
            <person name="Fouteau S."/>
            <person name="Franken C."/>
            <person name="Gibelin C."/>
            <person name="Gish J."/>
            <person name="Goldstein S."/>
            <person name="Gonzalez A.J."/>
            <person name="Green P.J."/>
            <person name="Hallab A."/>
            <person name="Hartog M."/>
            <person name="Hua A."/>
            <person name="Humphray S.J."/>
            <person name="Jeong D.H."/>
            <person name="Jing Y."/>
            <person name="Jocker A."/>
            <person name="Kenton S.M."/>
            <person name="Kim D.J."/>
            <person name="Klee K."/>
            <person name="Lai H."/>
            <person name="Lang C."/>
            <person name="Lin S."/>
            <person name="Macmil S.L."/>
            <person name="Magdelenat G."/>
            <person name="Matthews L."/>
            <person name="McCorrison J."/>
            <person name="Monaghan E.L."/>
            <person name="Mun J.H."/>
            <person name="Najar F.Z."/>
            <person name="Nicholson C."/>
            <person name="Noirot C."/>
            <person name="O'Bleness M."/>
            <person name="Paule C.R."/>
            <person name="Poulain J."/>
            <person name="Prion F."/>
            <person name="Qin B."/>
            <person name="Qu C."/>
            <person name="Retzel E.F."/>
            <person name="Riddle C."/>
            <person name="Sallet E."/>
            <person name="Samain S."/>
            <person name="Samson N."/>
            <person name="Sanders I."/>
            <person name="Saurat O."/>
            <person name="Scarpelli C."/>
            <person name="Schiex T."/>
            <person name="Segurens B."/>
            <person name="Severin A.J."/>
            <person name="Sherrier D.J."/>
            <person name="Shi R."/>
            <person name="Sims S."/>
            <person name="Singer S.R."/>
            <person name="Sinharoy S."/>
            <person name="Sterck L."/>
            <person name="Viollet A."/>
            <person name="Wang B.B."/>
            <person name="Wang K."/>
            <person name="Wang M."/>
            <person name="Wang X."/>
            <person name="Warfsmann J."/>
            <person name="Weissenbach J."/>
            <person name="White D.D."/>
            <person name="White J.D."/>
            <person name="Wiley G.B."/>
            <person name="Wincker P."/>
            <person name="Xing Y."/>
            <person name="Yang L."/>
            <person name="Yao Z."/>
            <person name="Ying F."/>
            <person name="Zhai J."/>
            <person name="Zhou L."/>
            <person name="Zuber A."/>
            <person name="Denarie J."/>
            <person name="Dixon R.A."/>
            <person name="May G.D."/>
            <person name="Schwartz D.C."/>
            <person name="Rogers J."/>
            <person name="Quetier F."/>
            <person name="Town C.D."/>
            <person name="Roe B.A."/>
        </authorList>
    </citation>
    <scope>NUCLEOTIDE SEQUENCE [LARGE SCALE GENOMIC DNA]</scope>
    <source>
        <strain evidence="1">A17</strain>
        <strain evidence="3 4">cv. Jemalong A17</strain>
    </source>
</reference>
<dbReference type="AlphaFoldDB" id="G7LF74"/>
<evidence type="ECO:0000313" key="4">
    <source>
        <dbReference type="Proteomes" id="UP000002051"/>
    </source>
</evidence>
<name>G7LF74_MEDTR</name>
<accession>G7LF74</accession>
<evidence type="ECO:0000313" key="2">
    <source>
        <dbReference type="EMBL" id="RHN39007.1"/>
    </source>
</evidence>
<sequence>MSKNFMQDTRVEHSNFRNVPNLVGQGYFKRKGSRGIFHLLYGAQFDISSKHLGAANIRLPDPIVSYQIIH</sequence>
<reference evidence="2" key="5">
    <citation type="journal article" date="2018" name="Nat. Plants">
        <title>Whole-genome landscape of Medicago truncatula symbiotic genes.</title>
        <authorList>
            <person name="Pecrix Y."/>
            <person name="Gamas P."/>
            <person name="Carrere S."/>
        </authorList>
    </citation>
    <scope>NUCLEOTIDE SEQUENCE</scope>
    <source>
        <tissue evidence="2">Leaves</tissue>
    </source>
</reference>